<dbReference type="GO" id="GO:0003677">
    <property type="term" value="F:DNA binding"/>
    <property type="evidence" value="ECO:0007669"/>
    <property type="project" value="InterPro"/>
</dbReference>
<feature type="domain" description="Tyr recombinase" evidence="2">
    <location>
        <begin position="1"/>
        <end position="107"/>
    </location>
</feature>
<dbReference type="Proteomes" id="UP000189670">
    <property type="component" value="Unassembled WGS sequence"/>
</dbReference>
<dbReference type="InterPro" id="IPR013762">
    <property type="entry name" value="Integrase-like_cat_sf"/>
</dbReference>
<gene>
    <name evidence="3" type="ORF">OMM_12693</name>
</gene>
<dbReference type="InterPro" id="IPR050090">
    <property type="entry name" value="Tyrosine_recombinase_XerCD"/>
</dbReference>
<dbReference type="Pfam" id="PF00589">
    <property type="entry name" value="Phage_integrase"/>
    <property type="match status" value="1"/>
</dbReference>
<dbReference type="GO" id="GO:0015074">
    <property type="term" value="P:DNA integration"/>
    <property type="evidence" value="ECO:0007669"/>
    <property type="project" value="InterPro"/>
</dbReference>
<dbReference type="InterPro" id="IPR011010">
    <property type="entry name" value="DNA_brk_join_enz"/>
</dbReference>
<evidence type="ECO:0000256" key="1">
    <source>
        <dbReference type="ARBA" id="ARBA00023172"/>
    </source>
</evidence>
<comment type="caution">
    <text evidence="3">The sequence shown here is derived from an EMBL/GenBank/DDBJ whole genome shotgun (WGS) entry which is preliminary data.</text>
</comment>
<proteinExistence type="predicted"/>
<evidence type="ECO:0000313" key="4">
    <source>
        <dbReference type="Proteomes" id="UP000189670"/>
    </source>
</evidence>
<dbReference type="SUPFAM" id="SSF56349">
    <property type="entry name" value="DNA breaking-rejoining enzymes"/>
    <property type="match status" value="1"/>
</dbReference>
<name>A0A1V1NV93_9BACT</name>
<protein>
    <submittedName>
        <fullName evidence="3">Integrase-recombinase</fullName>
    </submittedName>
</protein>
<sequence>MQVHIHRCKGAKDRLLPLPEDTLNLLRKYWRTHKNVTLLFPGYPGYGQFGKNTAKTPMDPRSVQRALRAATIDAGITKRRITVHTLRHSSATHMLDSGIKLDTYRNF</sequence>
<dbReference type="InterPro" id="IPR002104">
    <property type="entry name" value="Integrase_catalytic"/>
</dbReference>
<dbReference type="GO" id="GO:0006310">
    <property type="term" value="P:DNA recombination"/>
    <property type="evidence" value="ECO:0007669"/>
    <property type="project" value="UniProtKB-KW"/>
</dbReference>
<accession>A0A1V1NV93</accession>
<dbReference type="EMBL" id="ATBP01001930">
    <property type="protein sequence ID" value="ETR66522.1"/>
    <property type="molecule type" value="Genomic_DNA"/>
</dbReference>
<keyword evidence="1" id="KW-0233">DNA recombination</keyword>
<dbReference type="AlphaFoldDB" id="A0A1V1NV93"/>
<dbReference type="PANTHER" id="PTHR30349:SF64">
    <property type="entry name" value="PROPHAGE INTEGRASE INTD-RELATED"/>
    <property type="match status" value="1"/>
</dbReference>
<dbReference type="Gene3D" id="1.10.443.10">
    <property type="entry name" value="Intergrase catalytic core"/>
    <property type="match status" value="1"/>
</dbReference>
<evidence type="ECO:0000259" key="2">
    <source>
        <dbReference type="PROSITE" id="PS51898"/>
    </source>
</evidence>
<reference evidence="4" key="1">
    <citation type="submission" date="2012-11" db="EMBL/GenBank/DDBJ databases">
        <authorList>
            <person name="Lucero-Rivera Y.E."/>
            <person name="Tovar-Ramirez D."/>
        </authorList>
    </citation>
    <scope>NUCLEOTIDE SEQUENCE [LARGE SCALE GENOMIC DNA]</scope>
    <source>
        <strain evidence="4">Araruama</strain>
    </source>
</reference>
<dbReference type="PANTHER" id="PTHR30349">
    <property type="entry name" value="PHAGE INTEGRASE-RELATED"/>
    <property type="match status" value="1"/>
</dbReference>
<organism evidence="3 4">
    <name type="scientific">Candidatus Magnetoglobus multicellularis str. Araruama</name>
    <dbReference type="NCBI Taxonomy" id="890399"/>
    <lineage>
        <taxon>Bacteria</taxon>
        <taxon>Pseudomonadati</taxon>
        <taxon>Thermodesulfobacteriota</taxon>
        <taxon>Desulfobacteria</taxon>
        <taxon>Desulfobacterales</taxon>
        <taxon>Desulfobacteraceae</taxon>
        <taxon>Candidatus Magnetoglobus</taxon>
    </lineage>
</organism>
<evidence type="ECO:0000313" key="3">
    <source>
        <dbReference type="EMBL" id="ETR66522.1"/>
    </source>
</evidence>
<dbReference type="PROSITE" id="PS51898">
    <property type="entry name" value="TYR_RECOMBINASE"/>
    <property type="match status" value="1"/>
</dbReference>